<protein>
    <submittedName>
        <fullName evidence="1">Antitoxin</fullName>
    </submittedName>
</protein>
<gene>
    <name evidence="1" type="ORF">PFDSM3638_06525</name>
</gene>
<dbReference type="GeneID" id="41713112"/>
<name>A0A5C0XPZ3_PYRFU</name>
<dbReference type="GeneID" id="13301907"/>
<organism evidence="1 2">
    <name type="scientific">Pyrococcus furiosus (strain ATCC 43587 / DSM 3638 / JCM 8422 / Vc1)</name>
    <dbReference type="NCBI Taxonomy" id="186497"/>
    <lineage>
        <taxon>Archaea</taxon>
        <taxon>Methanobacteriati</taxon>
        <taxon>Methanobacteriota</taxon>
        <taxon>Thermococci</taxon>
        <taxon>Thermococcales</taxon>
        <taxon>Thermococcaceae</taxon>
        <taxon>Pyrococcus</taxon>
    </lineage>
</organism>
<proteinExistence type="predicted"/>
<evidence type="ECO:0000313" key="1">
    <source>
        <dbReference type="EMBL" id="QEK78947.1"/>
    </source>
</evidence>
<dbReference type="SMR" id="A0A5C0XPZ3"/>
<evidence type="ECO:0000313" key="2">
    <source>
        <dbReference type="Proteomes" id="UP000324354"/>
    </source>
</evidence>
<dbReference type="KEGG" id="pfu:PF1308"/>
<sequence>MILKPSKPYSFCFTTYPWKKLKLKEHSKVIIKIIDEEEIEKILDSMIIEKVEGIDYKKLKETHYESL</sequence>
<dbReference type="EMBL" id="CP023154">
    <property type="protein sequence ID" value="QEK78947.1"/>
    <property type="molecule type" value="Genomic_DNA"/>
</dbReference>
<dbReference type="RefSeq" id="WP_011012452.1">
    <property type="nucleotide sequence ID" value="NC_003413.1"/>
</dbReference>
<accession>A0A5C0XPZ3</accession>
<dbReference type="AlphaFoldDB" id="A0A5C0XPZ3"/>
<dbReference type="SUPFAM" id="SSF141694">
    <property type="entry name" value="AF2212/PG0164-like"/>
    <property type="match status" value="1"/>
</dbReference>
<reference evidence="1 2" key="1">
    <citation type="submission" date="2017-08" db="EMBL/GenBank/DDBJ databases">
        <title>Resequencing and Reannotation of the genome of Pyrococcus furiosus type strain DSM3638.</title>
        <authorList>
            <person name="Reichelt R.M."/>
            <person name="Bunk B."/>
        </authorList>
    </citation>
    <scope>NUCLEOTIDE SEQUENCE [LARGE SCALE GENOMIC DNA]</scope>
    <source>
        <strain evidence="1 2">DSM 3638</strain>
    </source>
</reference>
<dbReference type="Proteomes" id="UP000324354">
    <property type="component" value="Chromosome"/>
</dbReference>